<feature type="domain" description="Cation efflux protein transmembrane" evidence="9">
    <location>
        <begin position="827"/>
        <end position="1051"/>
    </location>
</feature>
<evidence type="ECO:0000256" key="3">
    <source>
        <dbReference type="ARBA" id="ARBA00022692"/>
    </source>
</evidence>
<evidence type="ECO:0000256" key="6">
    <source>
        <dbReference type="SAM" id="Coils"/>
    </source>
</evidence>
<evidence type="ECO:0000313" key="10">
    <source>
        <dbReference type="EMBL" id="QWU89811.1"/>
    </source>
</evidence>
<organism evidence="10 11">
    <name type="scientific">Candidozyma haemuli</name>
    <dbReference type="NCBI Taxonomy" id="45357"/>
    <lineage>
        <taxon>Eukaryota</taxon>
        <taxon>Fungi</taxon>
        <taxon>Dikarya</taxon>
        <taxon>Ascomycota</taxon>
        <taxon>Saccharomycotina</taxon>
        <taxon>Pichiomycetes</taxon>
        <taxon>Metschnikowiaceae</taxon>
        <taxon>Candidozyma</taxon>
    </lineage>
</organism>
<dbReference type="SUPFAM" id="SSF161111">
    <property type="entry name" value="Cation efflux protein transmembrane domain-like"/>
    <property type="match status" value="1"/>
</dbReference>
<dbReference type="InterPro" id="IPR058533">
    <property type="entry name" value="Cation_efflux_TM"/>
</dbReference>
<evidence type="ECO:0000313" key="11">
    <source>
        <dbReference type="Proteomes" id="UP000825434"/>
    </source>
</evidence>
<dbReference type="Proteomes" id="UP000825434">
    <property type="component" value="Chromosome 5"/>
</dbReference>
<keyword evidence="11" id="KW-1185">Reference proteome</keyword>
<dbReference type="Gene3D" id="1.20.1510.10">
    <property type="entry name" value="Cation efflux protein transmembrane domain"/>
    <property type="match status" value="1"/>
</dbReference>
<protein>
    <recommendedName>
        <fullName evidence="9">Cation efflux protein transmembrane domain-containing protein</fullName>
    </recommendedName>
</protein>
<accession>A0ABX8I950</accession>
<comment type="subcellular location">
    <subcellularLocation>
        <location evidence="1">Membrane</location>
        <topology evidence="1">Multi-pass membrane protein</topology>
    </subcellularLocation>
</comment>
<feature type="transmembrane region" description="Helical" evidence="8">
    <location>
        <begin position="231"/>
        <end position="249"/>
    </location>
</feature>
<feature type="region of interest" description="Disordered" evidence="7">
    <location>
        <begin position="751"/>
        <end position="813"/>
    </location>
</feature>
<evidence type="ECO:0000256" key="2">
    <source>
        <dbReference type="ARBA" id="ARBA00022448"/>
    </source>
</evidence>
<gene>
    <name evidence="10" type="ORF">CA3LBN_004159</name>
</gene>
<dbReference type="PANTHER" id="PTHR43840">
    <property type="entry name" value="MITOCHONDRIAL METAL TRANSPORTER 1-RELATED"/>
    <property type="match status" value="1"/>
</dbReference>
<dbReference type="PANTHER" id="PTHR43840:SF15">
    <property type="entry name" value="MITOCHONDRIAL METAL TRANSPORTER 1-RELATED"/>
    <property type="match status" value="1"/>
</dbReference>
<sequence>MEEALDLEAQNPGPDVDKKPKAISVLVDKTRTRVERVGRAIRNRSSVGKIPLYLYQAWLAFFMIYCCLTMFTTKVGVVTYKYDSSLSLKMNQTANSLELAMEGSTQNLSSLLPPQWPNGTYTVGFFFVCRKNDNSKKVCYKGKKIEDLILKDIGIQIAEYNEMADPAAFGETFLVTYREVQKNLKEESSKKKHCRYSEGKRTCEFEGLTVEETSSLPPTKAAENPPFVCPYLYLVLAALSFISLSLVLWDEEDGVAGMVIIAEYNQMADPVQFGEKFKQKYRDLQNEVDEELQRRLRCRNTGEKEVCYHEGVTDSDSGYLPNSTRPRRVSFFGNRIVLVFVGISIGVMNNTVNALEKAMEGSTKNIGQPLPEQWPHGFYTVTYSGVCRENDDSEKVCYKGLSPEDLILKDVGVQIAEFNKIENPLQFGEKFTSTYRDVQGKLEKELERRKTCRDTSGDPVCFYKGLTNDEVSFLPQDKAYLAIQIAVSWFNIFFVVLCVGVISVGLWKSHRDLALENVMNQKVVQNVKEDNVTDNVSKDNVTDNTMNEEIDLEAQRPTVPETTTSVPGRLKHSFKKFYSTYKNQIATIPALLYMGWLLFYITFMYRSLYITGAYHEICEYDSSLVSEMNSTVNALEKVIEGSTQNIGQLLPEQWPHGFYTVTYSGVCRENDNSEKVCYKGSSVEDLLLKDVGIQIAEFNKMENPVQFGDKFMLTYRDLQGKLRKVQHMKPGMTLLSPRCLFATVAPLRNSPVKNTKHDQNPTNIDKHVSATKHDHKHDHDHSHTAEGHGHSHSEDGHSHGVFHSHSHQPNELLGKGFTTNPAVRITWIGLLVNVAMAGSKAVGGVVFHSQALIADAIHSLSDMVADFLTLATVNVASKEGSVTHFPLGYGKIEAVGTFLVSGVLLAAGISVGWTSLLQIFEYSLPPQAYEWVASVPIHGHSHGVEGHTHEADGPQLPNINAAWLALGSIGVKEVLYRKTMDVAEETNSKVLVANAWHHRVDSLTAAVAFVTVMGGVLFNMAWLDAVGGSLVSILIIHAGWGTFKEAWFELVDRSDSPASEHYQQIRSIVETEVASSQSADQRFAVKDLSVLSAGARFNLVVHLTSEGNVPLQEIIEFEKTLLDGIRESNRYVGKVFVEYEML</sequence>
<feature type="transmembrane region" description="Helical" evidence="8">
    <location>
        <begin position="481"/>
        <end position="507"/>
    </location>
</feature>
<dbReference type="InterPro" id="IPR002524">
    <property type="entry name" value="Cation_efflux"/>
</dbReference>
<evidence type="ECO:0000259" key="9">
    <source>
        <dbReference type="Pfam" id="PF01545"/>
    </source>
</evidence>
<name>A0ABX8I950_9ASCO</name>
<feature type="transmembrane region" description="Helical" evidence="8">
    <location>
        <begin position="332"/>
        <end position="352"/>
    </location>
</feature>
<dbReference type="EMBL" id="CP076665">
    <property type="protein sequence ID" value="QWU89811.1"/>
    <property type="molecule type" value="Genomic_DNA"/>
</dbReference>
<feature type="coiled-coil region" evidence="6">
    <location>
        <begin position="274"/>
        <end position="301"/>
    </location>
</feature>
<keyword evidence="3 8" id="KW-0812">Transmembrane</keyword>
<dbReference type="InterPro" id="IPR027469">
    <property type="entry name" value="Cation_efflux_TMD_sf"/>
</dbReference>
<keyword evidence="4 8" id="KW-1133">Transmembrane helix</keyword>
<dbReference type="InterPro" id="IPR050291">
    <property type="entry name" value="CDF_Transporter"/>
</dbReference>
<keyword evidence="2" id="KW-0813">Transport</keyword>
<proteinExistence type="predicted"/>
<feature type="transmembrane region" description="Helical" evidence="8">
    <location>
        <begin position="585"/>
        <end position="605"/>
    </location>
</feature>
<dbReference type="NCBIfam" id="TIGR01297">
    <property type="entry name" value="CDF"/>
    <property type="match status" value="1"/>
</dbReference>
<evidence type="ECO:0000256" key="4">
    <source>
        <dbReference type="ARBA" id="ARBA00022989"/>
    </source>
</evidence>
<reference evidence="10 11" key="1">
    <citation type="submission" date="2021-06" db="EMBL/GenBank/DDBJ databases">
        <title>Candida outbreak in Lebanon.</title>
        <authorList>
            <person name="Finianos M."/>
        </authorList>
    </citation>
    <scope>NUCLEOTIDE SEQUENCE [LARGE SCALE GENOMIC DNA]</scope>
    <source>
        <strain evidence="10">CA3LBN</strain>
    </source>
</reference>
<evidence type="ECO:0000256" key="1">
    <source>
        <dbReference type="ARBA" id="ARBA00004141"/>
    </source>
</evidence>
<keyword evidence="6" id="KW-0175">Coiled coil</keyword>
<feature type="transmembrane region" description="Helical" evidence="8">
    <location>
        <begin position="52"/>
        <end position="71"/>
    </location>
</feature>
<feature type="compositionally biased region" description="Basic and acidic residues" evidence="7">
    <location>
        <begin position="755"/>
        <end position="798"/>
    </location>
</feature>
<evidence type="ECO:0000256" key="8">
    <source>
        <dbReference type="SAM" id="Phobius"/>
    </source>
</evidence>
<evidence type="ECO:0000256" key="5">
    <source>
        <dbReference type="ARBA" id="ARBA00023136"/>
    </source>
</evidence>
<keyword evidence="5 8" id="KW-0472">Membrane</keyword>
<dbReference type="Pfam" id="PF01545">
    <property type="entry name" value="Cation_efflux"/>
    <property type="match status" value="1"/>
</dbReference>
<evidence type="ECO:0000256" key="7">
    <source>
        <dbReference type="SAM" id="MobiDB-lite"/>
    </source>
</evidence>